<protein>
    <submittedName>
        <fullName evidence="1">Uncharacterized protein</fullName>
    </submittedName>
</protein>
<dbReference type="Proteomes" id="UP001341840">
    <property type="component" value="Unassembled WGS sequence"/>
</dbReference>
<accession>A0ABU6ULJ2</accession>
<gene>
    <name evidence="1" type="ORF">PIB30_060891</name>
</gene>
<proteinExistence type="predicted"/>
<organism evidence="1 2">
    <name type="scientific">Stylosanthes scabra</name>
    <dbReference type="NCBI Taxonomy" id="79078"/>
    <lineage>
        <taxon>Eukaryota</taxon>
        <taxon>Viridiplantae</taxon>
        <taxon>Streptophyta</taxon>
        <taxon>Embryophyta</taxon>
        <taxon>Tracheophyta</taxon>
        <taxon>Spermatophyta</taxon>
        <taxon>Magnoliopsida</taxon>
        <taxon>eudicotyledons</taxon>
        <taxon>Gunneridae</taxon>
        <taxon>Pentapetalae</taxon>
        <taxon>rosids</taxon>
        <taxon>fabids</taxon>
        <taxon>Fabales</taxon>
        <taxon>Fabaceae</taxon>
        <taxon>Papilionoideae</taxon>
        <taxon>50 kb inversion clade</taxon>
        <taxon>dalbergioids sensu lato</taxon>
        <taxon>Dalbergieae</taxon>
        <taxon>Pterocarpus clade</taxon>
        <taxon>Stylosanthes</taxon>
    </lineage>
</organism>
<evidence type="ECO:0000313" key="2">
    <source>
        <dbReference type="Proteomes" id="UP001341840"/>
    </source>
</evidence>
<evidence type="ECO:0000313" key="1">
    <source>
        <dbReference type="EMBL" id="MED6161455.1"/>
    </source>
</evidence>
<reference evidence="1 2" key="1">
    <citation type="journal article" date="2023" name="Plants (Basel)">
        <title>Bridging the Gap: Combining Genomics and Transcriptomics Approaches to Understand Stylosanthes scabra, an Orphan Legume from the Brazilian Caatinga.</title>
        <authorList>
            <person name="Ferreira-Neto J.R.C."/>
            <person name="da Silva M.D."/>
            <person name="Binneck E."/>
            <person name="de Melo N.F."/>
            <person name="da Silva R.H."/>
            <person name="de Melo A.L.T.M."/>
            <person name="Pandolfi V."/>
            <person name="Bustamante F.O."/>
            <person name="Brasileiro-Vidal A.C."/>
            <person name="Benko-Iseppon A.M."/>
        </authorList>
    </citation>
    <scope>NUCLEOTIDE SEQUENCE [LARGE SCALE GENOMIC DNA]</scope>
    <source>
        <tissue evidence="1">Leaves</tissue>
    </source>
</reference>
<sequence>MIQNEEPIMYPLKVIGNSQIHTQQIRGIAKLQLPGIRPLEIESNVTLMGCTAMAQTWEQQLWYSVTVAANWLKLIPPKVQLILHCK</sequence>
<name>A0ABU6ULJ2_9FABA</name>
<dbReference type="EMBL" id="JASCZI010121373">
    <property type="protein sequence ID" value="MED6161455.1"/>
    <property type="molecule type" value="Genomic_DNA"/>
</dbReference>
<comment type="caution">
    <text evidence="1">The sequence shown here is derived from an EMBL/GenBank/DDBJ whole genome shotgun (WGS) entry which is preliminary data.</text>
</comment>
<keyword evidence="2" id="KW-1185">Reference proteome</keyword>